<proteinExistence type="predicted"/>
<protein>
    <recommendedName>
        <fullName evidence="3">DUF559 domain-containing protein</fullName>
    </recommendedName>
</protein>
<dbReference type="Proteomes" id="UP000502298">
    <property type="component" value="Chromosome"/>
</dbReference>
<dbReference type="Gene3D" id="3.40.960.10">
    <property type="entry name" value="VSR Endonuclease"/>
    <property type="match status" value="1"/>
</dbReference>
<dbReference type="KEGG" id="arca:HC352_00860"/>
<gene>
    <name evidence="1" type="ORF">HC352_00860</name>
</gene>
<sequence length="290" mass="33557">MNIYQQPSPKRLGVFRTRDLWLLGLQKRRKREKAMRNGSLNRIRRGWYALPDAHPDLVNAVRRRGALTGLSACKLYGLWTPHHDKLQVAVPDFVRCSFTLGATRRSLKTKLPCGIVPLDTALIHVAAYESTEVALIVFESALNKGYIRRDQAKELLENVSRTRAQKILARLISNSQSGSETRVRNYIQSLRFKVVAQAQIDNVGRVDLLVKPRLIIECDSRAHHTSAINYQTDRNRSNSALIRGYLTIRLTYEDVWSRWDNTKRWVRYLLQHRLHKWKNPAYSPMSSLTE</sequence>
<accession>A0A6H2EK81</accession>
<reference evidence="1 2" key="1">
    <citation type="submission" date="2020-03" db="EMBL/GenBank/DDBJ databases">
        <title>Complete genome of Arcanobacterium buesumensis sp. nov. strain 2701.</title>
        <authorList>
            <person name="Borowiak M."/>
            <person name="Alssahen M."/>
            <person name="Laemmler C."/>
            <person name="Malorny B."/>
            <person name="Hassan A."/>
            <person name="Prenger-Berninghoff E."/>
            <person name="Ploetz M."/>
            <person name="Abdulmawjood A."/>
        </authorList>
    </citation>
    <scope>NUCLEOTIDE SEQUENCE [LARGE SCALE GENOMIC DNA]</scope>
    <source>
        <strain evidence="1 2">2701</strain>
    </source>
</reference>
<dbReference type="AlphaFoldDB" id="A0A6H2EK81"/>
<keyword evidence="2" id="KW-1185">Reference proteome</keyword>
<evidence type="ECO:0008006" key="3">
    <source>
        <dbReference type="Google" id="ProtNLM"/>
    </source>
</evidence>
<dbReference type="EMBL" id="CP050804">
    <property type="protein sequence ID" value="QJC21211.1"/>
    <property type="molecule type" value="Genomic_DNA"/>
</dbReference>
<name>A0A6H2EK81_9ACTO</name>
<evidence type="ECO:0000313" key="1">
    <source>
        <dbReference type="EMBL" id="QJC21211.1"/>
    </source>
</evidence>
<organism evidence="1 2">
    <name type="scientific">Arcanobacterium buesumense</name>
    <dbReference type="NCBI Taxonomy" id="2722751"/>
    <lineage>
        <taxon>Bacteria</taxon>
        <taxon>Bacillati</taxon>
        <taxon>Actinomycetota</taxon>
        <taxon>Actinomycetes</taxon>
        <taxon>Actinomycetales</taxon>
        <taxon>Actinomycetaceae</taxon>
        <taxon>Arcanobacterium</taxon>
    </lineage>
</organism>
<evidence type="ECO:0000313" key="2">
    <source>
        <dbReference type="Proteomes" id="UP000502298"/>
    </source>
</evidence>